<reference evidence="4 5" key="1">
    <citation type="submission" date="2016-04" db="EMBL/GenBank/DDBJ databases">
        <title>Reclassification of Paraburkholderia panaciterrae (Farh et al. 2015) Dobritsa &amp; Samadpour 2016 as a later homotypic synonym of Paraburkholderia ginsengiterrae (Farh et al. 2015) Dobritsa &amp; Samadpour 2016.</title>
        <authorList>
            <person name="Dobritsa A.P."/>
            <person name="Kutumbaka K."/>
            <person name="Samadpour M."/>
        </authorList>
    </citation>
    <scope>NUCLEOTIDE SEQUENCE [LARGE SCALE GENOMIC DNA]</scope>
    <source>
        <strain evidence="3 5">DCY85</strain>
        <strain evidence="2 4">DCY85-1</strain>
    </source>
</reference>
<evidence type="ECO:0000313" key="3">
    <source>
        <dbReference type="EMBL" id="OAJ62575.1"/>
    </source>
</evidence>
<keyword evidence="1" id="KW-1133">Transmembrane helix</keyword>
<organism evidence="3 5">
    <name type="scientific">Paraburkholderia ginsengiterrae</name>
    <dbReference type="NCBI Taxonomy" id="1462993"/>
    <lineage>
        <taxon>Bacteria</taxon>
        <taxon>Pseudomonadati</taxon>
        <taxon>Pseudomonadota</taxon>
        <taxon>Betaproteobacteria</taxon>
        <taxon>Burkholderiales</taxon>
        <taxon>Burkholderiaceae</taxon>
        <taxon>Paraburkholderia</taxon>
    </lineage>
</organism>
<feature type="transmembrane region" description="Helical" evidence="1">
    <location>
        <begin position="12"/>
        <end position="29"/>
    </location>
</feature>
<sequence>MVQGRVFQDAFNLMFFSISAIAVAITLNWKNSIWGYWINFATVGIADVGFILFVIAPGHMPVWPGILGPVFWVLAVIFSTIAVLTRDESAAKNQLQTSSAH</sequence>
<keyword evidence="1" id="KW-0812">Transmembrane</keyword>
<evidence type="ECO:0000313" key="5">
    <source>
        <dbReference type="Proteomes" id="UP000078116"/>
    </source>
</evidence>
<dbReference type="Proteomes" id="UP000077961">
    <property type="component" value="Unassembled WGS sequence"/>
</dbReference>
<name>A0A1A9N8X0_9BURK</name>
<evidence type="ECO:0000313" key="2">
    <source>
        <dbReference type="EMBL" id="OAJ62448.1"/>
    </source>
</evidence>
<evidence type="ECO:0000256" key="1">
    <source>
        <dbReference type="SAM" id="Phobius"/>
    </source>
</evidence>
<accession>A0A1A9N8X0</accession>
<gene>
    <name evidence="2" type="ORF">A6V36_21095</name>
    <name evidence="3" type="ORF">A6V37_22385</name>
</gene>
<comment type="caution">
    <text evidence="3">The sequence shown here is derived from an EMBL/GenBank/DDBJ whole genome shotgun (WGS) entry which is preliminary data.</text>
</comment>
<evidence type="ECO:0000313" key="4">
    <source>
        <dbReference type="Proteomes" id="UP000077961"/>
    </source>
</evidence>
<protein>
    <submittedName>
        <fullName evidence="3">Uncharacterized protein</fullName>
    </submittedName>
</protein>
<proteinExistence type="predicted"/>
<dbReference type="EMBL" id="LXJZ01000051">
    <property type="protein sequence ID" value="OAJ62448.1"/>
    <property type="molecule type" value="Genomic_DNA"/>
</dbReference>
<keyword evidence="1" id="KW-0472">Membrane</keyword>
<dbReference type="EMBL" id="LXKA01000165">
    <property type="protein sequence ID" value="OAJ62575.1"/>
    <property type="molecule type" value="Genomic_DNA"/>
</dbReference>
<keyword evidence="4" id="KW-1185">Reference proteome</keyword>
<feature type="transmembrane region" description="Helical" evidence="1">
    <location>
        <begin position="62"/>
        <end position="84"/>
    </location>
</feature>
<dbReference type="STRING" id="1462993.A6V36_21095"/>
<feature type="transmembrane region" description="Helical" evidence="1">
    <location>
        <begin position="36"/>
        <end position="56"/>
    </location>
</feature>
<dbReference type="Proteomes" id="UP000078116">
    <property type="component" value="Unassembled WGS sequence"/>
</dbReference>
<dbReference type="AlphaFoldDB" id="A0A1A9N8X0"/>